<feature type="compositionally biased region" description="Polar residues" evidence="5">
    <location>
        <begin position="319"/>
        <end position="339"/>
    </location>
</feature>
<dbReference type="RefSeq" id="XP_016610303.1">
    <property type="nucleotide sequence ID" value="XM_016751026.1"/>
</dbReference>
<dbReference type="InterPro" id="IPR027417">
    <property type="entry name" value="P-loop_NTPase"/>
</dbReference>
<name>A0A0L0HN83_SPIPD</name>
<evidence type="ECO:0000256" key="3">
    <source>
        <dbReference type="PIRSR" id="PIRSR606689-1"/>
    </source>
</evidence>
<feature type="region of interest" description="Disordered" evidence="5">
    <location>
        <begin position="243"/>
        <end position="386"/>
    </location>
</feature>
<dbReference type="InParanoid" id="A0A0L0HN83"/>
<dbReference type="SMART" id="SM00178">
    <property type="entry name" value="SAR"/>
    <property type="match status" value="1"/>
</dbReference>
<dbReference type="PROSITE" id="PS51417">
    <property type="entry name" value="ARF"/>
    <property type="match status" value="1"/>
</dbReference>
<dbReference type="GO" id="GO:0006412">
    <property type="term" value="P:translation"/>
    <property type="evidence" value="ECO:0007669"/>
    <property type="project" value="InterPro"/>
</dbReference>
<accession>A0A0L0HN83</accession>
<dbReference type="PANTHER" id="PTHR46090">
    <property type="entry name" value="ADP-RIBOSYLATION FACTOR-LIKE PROTEIN 13B"/>
    <property type="match status" value="1"/>
</dbReference>
<reference evidence="6 7" key="1">
    <citation type="submission" date="2009-08" db="EMBL/GenBank/DDBJ databases">
        <title>The Genome Sequence of Spizellomyces punctatus strain DAOM BR117.</title>
        <authorList>
            <consortium name="The Broad Institute Genome Sequencing Platform"/>
            <person name="Russ C."/>
            <person name="Cuomo C."/>
            <person name="Shea T."/>
            <person name="Young S.K."/>
            <person name="Zeng Q."/>
            <person name="Koehrsen M."/>
            <person name="Haas B."/>
            <person name="Borodovsky M."/>
            <person name="Guigo R."/>
            <person name="Alvarado L."/>
            <person name="Berlin A."/>
            <person name="Bochicchio J."/>
            <person name="Borenstein D."/>
            <person name="Chapman S."/>
            <person name="Chen Z."/>
            <person name="Engels R."/>
            <person name="Freedman E."/>
            <person name="Gellesch M."/>
            <person name="Goldberg J."/>
            <person name="Griggs A."/>
            <person name="Gujja S."/>
            <person name="Heiman D."/>
            <person name="Hepburn T."/>
            <person name="Howarth C."/>
            <person name="Jen D."/>
            <person name="Larson L."/>
            <person name="Lewis B."/>
            <person name="Mehta T."/>
            <person name="Park D."/>
            <person name="Pearson M."/>
            <person name="Roberts A."/>
            <person name="Saif S."/>
            <person name="Shenoy N."/>
            <person name="Sisk P."/>
            <person name="Stolte C."/>
            <person name="Sykes S."/>
            <person name="Thomson T."/>
            <person name="Walk T."/>
            <person name="White J."/>
            <person name="Yandava C."/>
            <person name="Burger G."/>
            <person name="Gray M.W."/>
            <person name="Holland P.W.H."/>
            <person name="King N."/>
            <person name="Lang F.B.F."/>
            <person name="Roger A.J."/>
            <person name="Ruiz-Trillo I."/>
            <person name="Lander E."/>
            <person name="Nusbaum C."/>
        </authorList>
    </citation>
    <scope>NUCLEOTIDE SEQUENCE [LARGE SCALE GENOMIC DNA]</scope>
    <source>
        <strain evidence="6 7">DAOM BR117</strain>
    </source>
</reference>
<keyword evidence="1 3" id="KW-0547">Nucleotide-binding</keyword>
<dbReference type="PANTHER" id="PTHR46090:SF2">
    <property type="entry name" value="ADP-RIBOSYLATION FACTOR-LIKE PROTEIN 13B"/>
    <property type="match status" value="1"/>
</dbReference>
<dbReference type="GO" id="GO:0046872">
    <property type="term" value="F:metal ion binding"/>
    <property type="evidence" value="ECO:0007669"/>
    <property type="project" value="UniProtKB-KW"/>
</dbReference>
<feature type="binding site" evidence="3">
    <location>
        <position position="100"/>
    </location>
    <ligand>
        <name>GTP</name>
        <dbReference type="ChEBI" id="CHEBI:37565"/>
    </ligand>
</feature>
<keyword evidence="2 3" id="KW-0342">GTP-binding</keyword>
<evidence type="ECO:0000256" key="1">
    <source>
        <dbReference type="ARBA" id="ARBA00022741"/>
    </source>
</evidence>
<dbReference type="GO" id="GO:0005840">
    <property type="term" value="C:ribosome"/>
    <property type="evidence" value="ECO:0007669"/>
    <property type="project" value="InterPro"/>
</dbReference>
<dbReference type="GO" id="GO:0005525">
    <property type="term" value="F:GTP binding"/>
    <property type="evidence" value="ECO:0007669"/>
    <property type="project" value="UniProtKB-KW"/>
</dbReference>
<dbReference type="SUPFAM" id="SSF52540">
    <property type="entry name" value="P-loop containing nucleoside triphosphate hydrolases"/>
    <property type="match status" value="1"/>
</dbReference>
<protein>
    <submittedName>
        <fullName evidence="6">Small GTP-binding protein domain</fullName>
    </submittedName>
</protein>
<feature type="compositionally biased region" description="Basic and acidic residues" evidence="5">
    <location>
        <begin position="243"/>
        <end position="295"/>
    </location>
</feature>
<feature type="region of interest" description="Disordered" evidence="5">
    <location>
        <begin position="398"/>
        <end position="492"/>
    </location>
</feature>
<dbReference type="PROSITE" id="PS00732">
    <property type="entry name" value="RIBOSOMAL_S16"/>
    <property type="match status" value="1"/>
</dbReference>
<dbReference type="InterPro" id="IPR020592">
    <property type="entry name" value="Ribosomal_bS16_CS"/>
</dbReference>
<dbReference type="AlphaFoldDB" id="A0A0L0HN83"/>
<proteinExistence type="predicted"/>
<keyword evidence="4" id="KW-0460">Magnesium</keyword>
<dbReference type="STRING" id="645134.A0A0L0HN83"/>
<organism evidence="6 7">
    <name type="scientific">Spizellomyces punctatus (strain DAOM BR117)</name>
    <dbReference type="NCBI Taxonomy" id="645134"/>
    <lineage>
        <taxon>Eukaryota</taxon>
        <taxon>Fungi</taxon>
        <taxon>Fungi incertae sedis</taxon>
        <taxon>Chytridiomycota</taxon>
        <taxon>Chytridiomycota incertae sedis</taxon>
        <taxon>Chytridiomycetes</taxon>
        <taxon>Spizellomycetales</taxon>
        <taxon>Spizellomycetaceae</taxon>
        <taxon>Spizellomyces</taxon>
    </lineage>
</organism>
<feature type="binding site" evidence="4">
    <location>
        <position position="37"/>
    </location>
    <ligand>
        <name>Mg(2+)</name>
        <dbReference type="ChEBI" id="CHEBI:18420"/>
    </ligand>
</feature>
<feature type="binding site" evidence="3">
    <location>
        <begin position="156"/>
        <end position="159"/>
    </location>
    <ligand>
        <name>GTP</name>
        <dbReference type="ChEBI" id="CHEBI:37565"/>
    </ligand>
</feature>
<dbReference type="GeneID" id="27686307"/>
<feature type="binding site" evidence="3">
    <location>
        <begin position="30"/>
        <end position="37"/>
    </location>
    <ligand>
        <name>GTP</name>
        <dbReference type="ChEBI" id="CHEBI:37565"/>
    </ligand>
</feature>
<dbReference type="Proteomes" id="UP000053201">
    <property type="component" value="Unassembled WGS sequence"/>
</dbReference>
<dbReference type="GO" id="GO:0003924">
    <property type="term" value="F:GTPase activity"/>
    <property type="evidence" value="ECO:0007669"/>
    <property type="project" value="InterPro"/>
</dbReference>
<dbReference type="EMBL" id="KQ257453">
    <property type="protein sequence ID" value="KND02264.1"/>
    <property type="molecule type" value="Genomic_DNA"/>
</dbReference>
<dbReference type="VEuPathDB" id="FungiDB:SPPG_02742"/>
<dbReference type="OrthoDB" id="14717at2759"/>
<dbReference type="GO" id="GO:0003735">
    <property type="term" value="F:structural constituent of ribosome"/>
    <property type="evidence" value="ECO:0007669"/>
    <property type="project" value="InterPro"/>
</dbReference>
<dbReference type="InterPro" id="IPR006689">
    <property type="entry name" value="Small_GTPase_ARF/SAR"/>
</dbReference>
<feature type="compositionally biased region" description="Polar residues" evidence="5">
    <location>
        <begin position="374"/>
        <end position="386"/>
    </location>
</feature>
<keyword evidence="4" id="KW-0479">Metal-binding</keyword>
<dbReference type="SMART" id="SM00177">
    <property type="entry name" value="ARF"/>
    <property type="match status" value="1"/>
</dbReference>
<dbReference type="Gene3D" id="3.40.50.300">
    <property type="entry name" value="P-loop containing nucleotide triphosphate hydrolases"/>
    <property type="match status" value="1"/>
</dbReference>
<keyword evidence="7" id="KW-1185">Reference proteome</keyword>
<sequence>MSPPCQGCFTFLKLTRLGRRPRRLVVLVLGLDGAGKTSVLLRLQGDPNQATKTSWGFTTATVPFDLPKNVRESADDDQNKKRSKKQKPDRVTVTLYDIGGDVKIRPIWKNYYAEAHACIYVIDSGNRERISEASEALNEVYQDPRMKGKPLLILANKQDATNALTPAELFETLKIQHLVPENKTLVTDTVNPDIDGWWASIKPCIANVPDPDLDGSAFASEMHILPLFRVILNSLSTLEPRCRKDVEEQQEEWDKDRMEQRKRVDDYRQEQEKKEKAKTKGPDIVGSKELHKEVETSPVGFNDEPDQKNGATEVKGESKSTAPTAINDGPQQKGTSSEAVTEHSASHPATTLFGAKSKNRIYPVSDSTEHHVQETPSETSAKRSNTVHPEAILVESASTAGIQHPPSPFGVPVTIENIHTDGHADGEQSPQAPRFTLGSVPPISSPLTSSESTFGRARILAPLDESAPMHTAKPRVLAPLATTAPTSGALRS</sequence>
<evidence type="ECO:0000313" key="7">
    <source>
        <dbReference type="Proteomes" id="UP000053201"/>
    </source>
</evidence>
<dbReference type="eggNOG" id="KOG0070">
    <property type="taxonomic scope" value="Eukaryota"/>
</dbReference>
<evidence type="ECO:0000256" key="4">
    <source>
        <dbReference type="PIRSR" id="PIRSR606689-2"/>
    </source>
</evidence>
<dbReference type="CDD" id="cd00878">
    <property type="entry name" value="Arf_Arl"/>
    <property type="match status" value="1"/>
</dbReference>
<feature type="binding site" evidence="4">
    <location>
        <position position="54"/>
    </location>
    <ligand>
        <name>Mg(2+)</name>
        <dbReference type="ChEBI" id="CHEBI:18420"/>
    </ligand>
</feature>
<feature type="region of interest" description="Disordered" evidence="5">
    <location>
        <begin position="68"/>
        <end position="88"/>
    </location>
</feature>
<gene>
    <name evidence="6" type="ORF">SPPG_02742</name>
</gene>
<dbReference type="Pfam" id="PF00025">
    <property type="entry name" value="Arf"/>
    <property type="match status" value="1"/>
</dbReference>
<evidence type="ECO:0000256" key="2">
    <source>
        <dbReference type="ARBA" id="ARBA00023134"/>
    </source>
</evidence>
<evidence type="ECO:0000256" key="5">
    <source>
        <dbReference type="SAM" id="MobiDB-lite"/>
    </source>
</evidence>
<dbReference type="InterPro" id="IPR051995">
    <property type="entry name" value="Ciliary_GTPase"/>
</dbReference>
<evidence type="ECO:0000313" key="6">
    <source>
        <dbReference type="EMBL" id="KND02264.1"/>
    </source>
</evidence>